<dbReference type="EMBL" id="CAJJDN010000101">
    <property type="protein sequence ID" value="CAD8112690.1"/>
    <property type="molecule type" value="Genomic_DNA"/>
</dbReference>
<protein>
    <submittedName>
        <fullName evidence="2">Uncharacterized protein</fullName>
    </submittedName>
</protein>
<sequence length="115" mass="13846">MGCCLTKKTKHTQYSYSDSDESPFPIQQYEESNYKEVSSDPIITPKEQKIKKLEQEYQITWDKRRNAYIKSFLQNFLRNEQIQWIYYGSLITIYQKMEIKMNQLQLLSSQKVQSI</sequence>
<evidence type="ECO:0000313" key="3">
    <source>
        <dbReference type="Proteomes" id="UP000692954"/>
    </source>
</evidence>
<name>A0A8S1QDW9_9CILI</name>
<dbReference type="AlphaFoldDB" id="A0A8S1QDW9"/>
<comment type="caution">
    <text evidence="2">The sequence shown here is derived from an EMBL/GenBank/DDBJ whole genome shotgun (WGS) entry which is preliminary data.</text>
</comment>
<dbReference type="Proteomes" id="UP000692954">
    <property type="component" value="Unassembled WGS sequence"/>
</dbReference>
<feature type="region of interest" description="Disordered" evidence="1">
    <location>
        <begin position="1"/>
        <end position="22"/>
    </location>
</feature>
<proteinExistence type="predicted"/>
<organism evidence="2 3">
    <name type="scientific">Paramecium sonneborni</name>
    <dbReference type="NCBI Taxonomy" id="65129"/>
    <lineage>
        <taxon>Eukaryota</taxon>
        <taxon>Sar</taxon>
        <taxon>Alveolata</taxon>
        <taxon>Ciliophora</taxon>
        <taxon>Intramacronucleata</taxon>
        <taxon>Oligohymenophorea</taxon>
        <taxon>Peniculida</taxon>
        <taxon>Parameciidae</taxon>
        <taxon>Paramecium</taxon>
    </lineage>
</organism>
<keyword evidence="3" id="KW-1185">Reference proteome</keyword>
<accession>A0A8S1QDW9</accession>
<reference evidence="2" key="1">
    <citation type="submission" date="2021-01" db="EMBL/GenBank/DDBJ databases">
        <authorList>
            <consortium name="Genoscope - CEA"/>
            <person name="William W."/>
        </authorList>
    </citation>
    <scope>NUCLEOTIDE SEQUENCE</scope>
</reference>
<gene>
    <name evidence="2" type="ORF">PSON_ATCC_30995.1.T1010129</name>
</gene>
<evidence type="ECO:0000256" key="1">
    <source>
        <dbReference type="SAM" id="MobiDB-lite"/>
    </source>
</evidence>
<evidence type="ECO:0000313" key="2">
    <source>
        <dbReference type="EMBL" id="CAD8112690.1"/>
    </source>
</evidence>